<keyword evidence="6" id="KW-1133">Transmembrane helix</keyword>
<dbReference type="InterPro" id="IPR003593">
    <property type="entry name" value="AAA+_ATPase"/>
</dbReference>
<dbReference type="InterPro" id="IPR027417">
    <property type="entry name" value="P-loop_NTPase"/>
</dbReference>
<evidence type="ECO:0000256" key="6">
    <source>
        <dbReference type="ARBA" id="ARBA00022989"/>
    </source>
</evidence>
<dbReference type="Pfam" id="PF00005">
    <property type="entry name" value="ABC_tran"/>
    <property type="match status" value="1"/>
</dbReference>
<dbReference type="InterPro" id="IPR017871">
    <property type="entry name" value="ABC_transporter-like_CS"/>
</dbReference>
<protein>
    <recommendedName>
        <fullName evidence="11">ABC transporter domain-containing protein</fullName>
    </recommendedName>
</protein>
<keyword evidence="3" id="KW-0812">Transmembrane</keyword>
<dbReference type="SMART" id="SM00382">
    <property type="entry name" value="AAA"/>
    <property type="match status" value="1"/>
</dbReference>
<comment type="subcellular location">
    <subcellularLocation>
        <location evidence="1">Membrane</location>
        <topology evidence="1">Multi-pass membrane protein</topology>
    </subcellularLocation>
</comment>
<evidence type="ECO:0000256" key="1">
    <source>
        <dbReference type="ARBA" id="ARBA00004141"/>
    </source>
</evidence>
<dbReference type="PROSITE" id="PS50929">
    <property type="entry name" value="ABC_TM1F"/>
    <property type="match status" value="1"/>
</dbReference>
<dbReference type="Pfam" id="PF00664">
    <property type="entry name" value="ABC_membrane"/>
    <property type="match status" value="1"/>
</dbReference>
<sequence>MITRTPLFHQTTCSSLTPFFHLKYKPHPSNYLIYPRSNLSTKPIKSSQTPIDLTPKISSLDSIKPFVTSEWENILKGWLCSAVSVYALSKIVPRVGEFSSVMSRGVIGLRQEGLKIGGLFFILVVASYGQQAFLWDAALNCVYKIRVHVFDRVLERDLVFFESGNGVSSGDIAYRITAEASEVADTVYAILNTIVPSTLQLSAMATQMLVNSPLLSLISVLVIPSMTLVITYLGEKLQKISKEGNISIAALAAYLNEVLPSILFVKANNGEPSESLKFQRLACADLSERLKKKKMKALIPQIDVGKAYNELKQGEPAIERLFDLSRFKSQMTEKPDAVDLDSVRGDITFYDVSFGYKEGMPLVLDGLSLHIKAGETVALVGPSGGGKTTFVKLLLRLYDTVSGCIHIDDININNMRLGSLRRHVGLVSQDVTLFTGTVAENIGYRDIMTEIDMKRVEAAARTANADEFIDRLPQRYATNVGPRGSTLSGGQRQRLAIARALYQNSSILILDEATSALDSRSELLVREAVQRLTEDHTVLIIAHRLETVLMAERVLLLDAGKLQEIPRSSLQVDEKISLTSAGLVI</sequence>
<dbReference type="GO" id="GO:0005524">
    <property type="term" value="F:ATP binding"/>
    <property type="evidence" value="ECO:0007669"/>
    <property type="project" value="UniProtKB-KW"/>
</dbReference>
<dbReference type="PROSITE" id="PS50893">
    <property type="entry name" value="ABC_TRANSPORTER_2"/>
    <property type="match status" value="1"/>
</dbReference>
<dbReference type="SUPFAM" id="SSF52540">
    <property type="entry name" value="P-loop containing nucleoside triphosphate hydrolases"/>
    <property type="match status" value="1"/>
</dbReference>
<dbReference type="PROSITE" id="PS00211">
    <property type="entry name" value="ABC_TRANSPORTER_1"/>
    <property type="match status" value="1"/>
</dbReference>
<keyword evidence="7" id="KW-0472">Membrane</keyword>
<dbReference type="Gene3D" id="3.40.50.300">
    <property type="entry name" value="P-loop containing nucleotide triphosphate hydrolases"/>
    <property type="match status" value="1"/>
</dbReference>
<proteinExistence type="predicted"/>
<organism evidence="10">
    <name type="scientific">Daucus carota subsp. sativus</name>
    <name type="common">Carrot</name>
    <dbReference type="NCBI Taxonomy" id="79200"/>
    <lineage>
        <taxon>Eukaryota</taxon>
        <taxon>Viridiplantae</taxon>
        <taxon>Streptophyta</taxon>
        <taxon>Embryophyta</taxon>
        <taxon>Tracheophyta</taxon>
        <taxon>Spermatophyta</taxon>
        <taxon>Magnoliopsida</taxon>
        <taxon>eudicotyledons</taxon>
        <taxon>Gunneridae</taxon>
        <taxon>Pentapetalae</taxon>
        <taxon>asterids</taxon>
        <taxon>campanulids</taxon>
        <taxon>Apiales</taxon>
        <taxon>Apiaceae</taxon>
        <taxon>Apioideae</taxon>
        <taxon>Scandiceae</taxon>
        <taxon>Daucinae</taxon>
        <taxon>Daucus</taxon>
        <taxon>Daucus sect. Daucus</taxon>
    </lineage>
</organism>
<dbReference type="GO" id="GO:0140359">
    <property type="term" value="F:ABC-type transporter activity"/>
    <property type="evidence" value="ECO:0007669"/>
    <property type="project" value="InterPro"/>
</dbReference>
<dbReference type="InterPro" id="IPR003439">
    <property type="entry name" value="ABC_transporter-like_ATP-bd"/>
</dbReference>
<dbReference type="CDD" id="cd07346">
    <property type="entry name" value="ABC_6TM_exporters"/>
    <property type="match status" value="1"/>
</dbReference>
<evidence type="ECO:0000313" key="10">
    <source>
        <dbReference type="EMBL" id="KZM91894.1"/>
    </source>
</evidence>
<dbReference type="AlphaFoldDB" id="A0A164WKE3"/>
<feature type="domain" description="ABC transmembrane type-1" evidence="9">
    <location>
        <begin position="79"/>
        <end position="281"/>
    </location>
</feature>
<name>A0A164WKE3_DAUCS</name>
<dbReference type="InterPro" id="IPR036640">
    <property type="entry name" value="ABC1_TM_sf"/>
</dbReference>
<dbReference type="EMBL" id="LNRQ01000006">
    <property type="protein sequence ID" value="KZM91894.1"/>
    <property type="molecule type" value="Genomic_DNA"/>
</dbReference>
<evidence type="ECO:0000256" key="2">
    <source>
        <dbReference type="ARBA" id="ARBA00022448"/>
    </source>
</evidence>
<gene>
    <name evidence="10" type="ORF">DCAR_020741</name>
</gene>
<dbReference type="STRING" id="79200.A0A164WKE3"/>
<dbReference type="InterPro" id="IPR011527">
    <property type="entry name" value="ABC1_TM_dom"/>
</dbReference>
<dbReference type="Gramene" id="KZM91894">
    <property type="protein sequence ID" value="KZM91894"/>
    <property type="gene ID" value="DCAR_020741"/>
</dbReference>
<keyword evidence="5" id="KW-0067">ATP-binding</keyword>
<keyword evidence="4" id="KW-0547">Nucleotide-binding</keyword>
<dbReference type="Gene3D" id="1.20.1560.10">
    <property type="entry name" value="ABC transporter type 1, transmembrane domain"/>
    <property type="match status" value="2"/>
</dbReference>
<evidence type="ECO:0008006" key="11">
    <source>
        <dbReference type="Google" id="ProtNLM"/>
    </source>
</evidence>
<keyword evidence="2" id="KW-0813">Transport</keyword>
<reference evidence="10" key="1">
    <citation type="journal article" date="2016" name="Nat. Genet.">
        <title>A high-quality carrot genome assembly provides new insights into carotenoid accumulation and asterid genome evolution.</title>
        <authorList>
            <person name="Iorizzo M."/>
            <person name="Ellison S."/>
            <person name="Senalik D."/>
            <person name="Zeng P."/>
            <person name="Satapoomin P."/>
            <person name="Huang J."/>
            <person name="Bowman M."/>
            <person name="Iovene M."/>
            <person name="Sanseverino W."/>
            <person name="Cavagnaro P."/>
            <person name="Yildiz M."/>
            <person name="Macko-Podgorni A."/>
            <person name="Moranska E."/>
            <person name="Grzebelus E."/>
            <person name="Grzebelus D."/>
            <person name="Ashrafi H."/>
            <person name="Zheng Z."/>
            <person name="Cheng S."/>
            <person name="Spooner D."/>
            <person name="Van Deynze A."/>
            <person name="Simon P."/>
        </authorList>
    </citation>
    <scope>NUCLEOTIDE SEQUENCE [LARGE SCALE GENOMIC DNA]</scope>
    <source>
        <tissue evidence="10">Leaf</tissue>
    </source>
</reference>
<accession>A0A164WKE3</accession>
<feature type="domain" description="ABC transporter" evidence="8">
    <location>
        <begin position="347"/>
        <end position="584"/>
    </location>
</feature>
<dbReference type="GO" id="GO:0016887">
    <property type="term" value="F:ATP hydrolysis activity"/>
    <property type="evidence" value="ECO:0007669"/>
    <property type="project" value="InterPro"/>
</dbReference>
<dbReference type="OMA" id="PLMNIIG"/>
<dbReference type="GO" id="GO:0016020">
    <property type="term" value="C:membrane"/>
    <property type="evidence" value="ECO:0007669"/>
    <property type="project" value="UniProtKB-SubCell"/>
</dbReference>
<dbReference type="InterPro" id="IPR039421">
    <property type="entry name" value="Type_1_exporter"/>
</dbReference>
<dbReference type="PANTHER" id="PTHR24221:SF630">
    <property type="entry name" value="ABC TRANSPORTER B FAMILY MEMBER 29, CHLOROPLASTIC"/>
    <property type="match status" value="1"/>
</dbReference>
<dbReference type="PANTHER" id="PTHR24221">
    <property type="entry name" value="ATP-BINDING CASSETTE SUB-FAMILY B"/>
    <property type="match status" value="1"/>
</dbReference>
<evidence type="ECO:0000256" key="3">
    <source>
        <dbReference type="ARBA" id="ARBA00022692"/>
    </source>
</evidence>
<dbReference type="SUPFAM" id="SSF90123">
    <property type="entry name" value="ABC transporter transmembrane region"/>
    <property type="match status" value="1"/>
</dbReference>
<evidence type="ECO:0000259" key="8">
    <source>
        <dbReference type="PROSITE" id="PS50893"/>
    </source>
</evidence>
<dbReference type="FunFam" id="3.40.50.300:FF:001371">
    <property type="entry name" value="ABC transporter ATP-binding protein"/>
    <property type="match status" value="1"/>
</dbReference>
<evidence type="ECO:0000256" key="4">
    <source>
        <dbReference type="ARBA" id="ARBA00022741"/>
    </source>
</evidence>
<evidence type="ECO:0000259" key="9">
    <source>
        <dbReference type="PROSITE" id="PS50929"/>
    </source>
</evidence>
<comment type="caution">
    <text evidence="10">The sequence shown here is derived from an EMBL/GenBank/DDBJ whole genome shotgun (WGS) entry which is preliminary data.</text>
</comment>
<evidence type="ECO:0000256" key="7">
    <source>
        <dbReference type="ARBA" id="ARBA00023136"/>
    </source>
</evidence>
<evidence type="ECO:0000256" key="5">
    <source>
        <dbReference type="ARBA" id="ARBA00022840"/>
    </source>
</evidence>